<dbReference type="Gene3D" id="3.40.50.720">
    <property type="entry name" value="NAD(P)-binding Rossmann-like Domain"/>
    <property type="match status" value="1"/>
</dbReference>
<comment type="caution">
    <text evidence="4">The sequence shown here is derived from an EMBL/GenBank/DDBJ whole genome shotgun (WGS) entry which is preliminary data.</text>
</comment>
<feature type="domain" description="Ketoreductase" evidence="3">
    <location>
        <begin position="7"/>
        <end position="201"/>
    </location>
</feature>
<comment type="similarity">
    <text evidence="1 2">Belongs to the short-chain dehydrogenases/reductases (SDR) family.</text>
</comment>
<evidence type="ECO:0000313" key="4">
    <source>
        <dbReference type="EMBL" id="RII83233.1"/>
    </source>
</evidence>
<name>A0ABX9MWD7_9BURK</name>
<evidence type="ECO:0000256" key="2">
    <source>
        <dbReference type="RuleBase" id="RU000363"/>
    </source>
</evidence>
<protein>
    <submittedName>
        <fullName evidence="4">3-oxoacyl-ACP reductase</fullName>
    </submittedName>
</protein>
<dbReference type="InterPro" id="IPR002347">
    <property type="entry name" value="SDR_fam"/>
</dbReference>
<dbReference type="PANTHER" id="PTHR42879:SF2">
    <property type="entry name" value="3-OXOACYL-[ACYL-CARRIER-PROTEIN] REDUCTASE FABG"/>
    <property type="match status" value="1"/>
</dbReference>
<dbReference type="RefSeq" id="WP_119441625.1">
    <property type="nucleotide sequence ID" value="NZ_CP170494.1"/>
</dbReference>
<dbReference type="PRINTS" id="PR00081">
    <property type="entry name" value="GDHRDH"/>
</dbReference>
<organism evidence="4 5">
    <name type="scientific">Neopusillimonas maritima</name>
    <dbReference type="NCBI Taxonomy" id="2026239"/>
    <lineage>
        <taxon>Bacteria</taxon>
        <taxon>Pseudomonadati</taxon>
        <taxon>Pseudomonadota</taxon>
        <taxon>Betaproteobacteria</taxon>
        <taxon>Burkholderiales</taxon>
        <taxon>Alcaligenaceae</taxon>
        <taxon>Neopusillimonas</taxon>
    </lineage>
</organism>
<dbReference type="InterPro" id="IPR036291">
    <property type="entry name" value="NAD(P)-bd_dom_sf"/>
</dbReference>
<evidence type="ECO:0000259" key="3">
    <source>
        <dbReference type="SMART" id="SM00822"/>
    </source>
</evidence>
<dbReference type="Pfam" id="PF00106">
    <property type="entry name" value="adh_short"/>
    <property type="match status" value="1"/>
</dbReference>
<sequence length="275" mass="28991">MKTLSGQVALVSGAGRGIGRAIALKLASAGARLVVNDLDQEEAEAVRKEIEGLGGQAVVCDGDVTAADFGERFVRVAIDNYAGLDIIINNAGYTWDSVIQNMSDEQWYAIIDCHLTAPFRILRAAQPVIKGLVRADQDEGKGHHRKVVNISSITALSGQAGQVNYGAAKAGIIGLTKSLAKEWGRLKTNVNCVVFGLIETRLTATSSEADASIQVGQQRISVGIHPDYLDKLQSGIPLGYAGSPEDAANAVYLLCLPESNYISGETVLCSGGYTG</sequence>
<dbReference type="InterPro" id="IPR020904">
    <property type="entry name" value="Sc_DH/Rdtase_CS"/>
</dbReference>
<proteinExistence type="inferred from homology"/>
<keyword evidence="5" id="KW-1185">Reference proteome</keyword>
<dbReference type="SUPFAM" id="SSF51735">
    <property type="entry name" value="NAD(P)-binding Rossmann-fold domains"/>
    <property type="match status" value="1"/>
</dbReference>
<evidence type="ECO:0000256" key="1">
    <source>
        <dbReference type="ARBA" id="ARBA00006484"/>
    </source>
</evidence>
<dbReference type="PRINTS" id="PR00080">
    <property type="entry name" value="SDRFAMILY"/>
</dbReference>
<evidence type="ECO:0000313" key="5">
    <source>
        <dbReference type="Proteomes" id="UP000266483"/>
    </source>
</evidence>
<dbReference type="EMBL" id="NQOU01000002">
    <property type="protein sequence ID" value="RII83233.1"/>
    <property type="molecule type" value="Genomic_DNA"/>
</dbReference>
<dbReference type="PANTHER" id="PTHR42879">
    <property type="entry name" value="3-OXOACYL-(ACYL-CARRIER-PROTEIN) REDUCTASE"/>
    <property type="match status" value="1"/>
</dbReference>
<accession>A0ABX9MWD7</accession>
<dbReference type="SMART" id="SM00822">
    <property type="entry name" value="PKS_KR"/>
    <property type="match status" value="1"/>
</dbReference>
<dbReference type="PROSITE" id="PS00061">
    <property type="entry name" value="ADH_SHORT"/>
    <property type="match status" value="1"/>
</dbReference>
<gene>
    <name evidence="4" type="ORF">CJO09_06405</name>
</gene>
<dbReference type="Proteomes" id="UP000266483">
    <property type="component" value="Unassembled WGS sequence"/>
</dbReference>
<dbReference type="InterPro" id="IPR057326">
    <property type="entry name" value="KR_dom"/>
</dbReference>
<dbReference type="InterPro" id="IPR050259">
    <property type="entry name" value="SDR"/>
</dbReference>
<reference evidence="4 5" key="1">
    <citation type="submission" date="2017-08" db="EMBL/GenBank/DDBJ databases">
        <title>Pusillimonas indicus sp. nov., a member of the family Alcaligenaceae isolated from surface seawater.</title>
        <authorList>
            <person name="Li J."/>
        </authorList>
    </citation>
    <scope>NUCLEOTIDE SEQUENCE [LARGE SCALE GENOMIC DNA]</scope>
    <source>
        <strain evidence="4 5">17-4A</strain>
    </source>
</reference>